<keyword evidence="5 8" id="KW-0460">Magnesium</keyword>
<dbReference type="AlphaFoldDB" id="A0A6P2CWS7"/>
<comment type="function">
    <text evidence="8">Transfers a GMP moiety from GTP to Mo-molybdopterin (Mo-MPT) cofactor (Moco or molybdenum cofactor) to form Mo-molybdopterin guanine dinucleotide (Mo-MGD) cofactor.</text>
</comment>
<keyword evidence="11" id="KW-0548">Nucleotidyltransferase</keyword>
<dbReference type="GO" id="GO:0046872">
    <property type="term" value="F:metal ion binding"/>
    <property type="evidence" value="ECO:0007669"/>
    <property type="project" value="UniProtKB-KW"/>
</dbReference>
<feature type="binding site" evidence="8">
    <location>
        <position position="98"/>
    </location>
    <ligand>
        <name>GTP</name>
        <dbReference type="ChEBI" id="CHEBI:37565"/>
    </ligand>
</feature>
<name>A0A6P2CWS7_9BACT</name>
<comment type="domain">
    <text evidence="8">The N-terminal domain determines nucleotide recognition and specific binding, while the C-terminal domain determines the specific binding to the target protein.</text>
</comment>
<feature type="binding site" evidence="8">
    <location>
        <position position="67"/>
    </location>
    <ligand>
        <name>GTP</name>
        <dbReference type="ChEBI" id="CHEBI:37565"/>
    </ligand>
</feature>
<keyword evidence="12" id="KW-1185">Reference proteome</keyword>
<evidence type="ECO:0000256" key="6">
    <source>
        <dbReference type="ARBA" id="ARBA00023134"/>
    </source>
</evidence>
<evidence type="ECO:0000259" key="10">
    <source>
        <dbReference type="Pfam" id="PF12804"/>
    </source>
</evidence>
<dbReference type="RefSeq" id="WP_162667835.1">
    <property type="nucleotide sequence ID" value="NZ_LR593886.1"/>
</dbReference>
<evidence type="ECO:0000256" key="5">
    <source>
        <dbReference type="ARBA" id="ARBA00022842"/>
    </source>
</evidence>
<feature type="domain" description="MobA-like NTP transferase" evidence="10">
    <location>
        <begin position="5"/>
        <end position="113"/>
    </location>
</feature>
<dbReference type="EMBL" id="LR593886">
    <property type="protein sequence ID" value="VTR93047.1"/>
    <property type="molecule type" value="Genomic_DNA"/>
</dbReference>
<organism evidence="11 12">
    <name type="scientific">Gemmata massiliana</name>
    <dbReference type="NCBI Taxonomy" id="1210884"/>
    <lineage>
        <taxon>Bacteria</taxon>
        <taxon>Pseudomonadati</taxon>
        <taxon>Planctomycetota</taxon>
        <taxon>Planctomycetia</taxon>
        <taxon>Gemmatales</taxon>
        <taxon>Gemmataceae</taxon>
        <taxon>Gemmata</taxon>
    </lineage>
</organism>
<reference evidence="11 12" key="1">
    <citation type="submission" date="2019-05" db="EMBL/GenBank/DDBJ databases">
        <authorList>
            <consortium name="Science for Life Laboratories"/>
        </authorList>
    </citation>
    <scope>NUCLEOTIDE SEQUENCE [LARGE SCALE GENOMIC DNA]</scope>
    <source>
        <strain evidence="11">Soil9</strain>
    </source>
</reference>
<evidence type="ECO:0000256" key="9">
    <source>
        <dbReference type="SAM" id="MobiDB-lite"/>
    </source>
</evidence>
<evidence type="ECO:0000313" key="11">
    <source>
        <dbReference type="EMBL" id="VTR93047.1"/>
    </source>
</evidence>
<dbReference type="GO" id="GO:0006777">
    <property type="term" value="P:Mo-molybdopterin cofactor biosynthetic process"/>
    <property type="evidence" value="ECO:0007669"/>
    <property type="project" value="UniProtKB-KW"/>
</dbReference>
<dbReference type="InterPro" id="IPR025877">
    <property type="entry name" value="MobA-like_NTP_Trfase"/>
</dbReference>
<comment type="catalytic activity">
    <reaction evidence="8">
        <text>Mo-molybdopterin + GTP + H(+) = Mo-molybdopterin guanine dinucleotide + diphosphate</text>
        <dbReference type="Rhea" id="RHEA:34243"/>
        <dbReference type="ChEBI" id="CHEBI:15378"/>
        <dbReference type="ChEBI" id="CHEBI:33019"/>
        <dbReference type="ChEBI" id="CHEBI:37565"/>
        <dbReference type="ChEBI" id="CHEBI:71302"/>
        <dbReference type="ChEBI" id="CHEBI:71310"/>
        <dbReference type="EC" id="2.7.7.77"/>
    </reaction>
</comment>
<evidence type="ECO:0000256" key="1">
    <source>
        <dbReference type="ARBA" id="ARBA00022490"/>
    </source>
</evidence>
<evidence type="ECO:0000256" key="2">
    <source>
        <dbReference type="ARBA" id="ARBA00022679"/>
    </source>
</evidence>
<dbReference type="KEGG" id="gms:SOIL9_46670"/>
<proteinExistence type="inferred from homology"/>
<feature type="region of interest" description="Disordered" evidence="9">
    <location>
        <begin position="118"/>
        <end position="142"/>
    </location>
</feature>
<dbReference type="HAMAP" id="MF_00316">
    <property type="entry name" value="MobA"/>
    <property type="match status" value="1"/>
</dbReference>
<dbReference type="GO" id="GO:0005525">
    <property type="term" value="F:GTP binding"/>
    <property type="evidence" value="ECO:0007669"/>
    <property type="project" value="UniProtKB-UniRule"/>
</dbReference>
<dbReference type="PANTHER" id="PTHR19136:SF81">
    <property type="entry name" value="MOLYBDENUM COFACTOR GUANYLYLTRANSFERASE"/>
    <property type="match status" value="1"/>
</dbReference>
<comment type="cofactor">
    <cofactor evidence="8">
        <name>Mg(2+)</name>
        <dbReference type="ChEBI" id="CHEBI:18420"/>
    </cofactor>
</comment>
<comment type="similarity">
    <text evidence="8">Belongs to the MobA family.</text>
</comment>
<protein>
    <recommendedName>
        <fullName evidence="8">Probable molybdenum cofactor guanylyltransferase</fullName>
        <shortName evidence="8">MoCo guanylyltransferase</shortName>
        <ecNumber evidence="8">2.7.7.77</ecNumber>
    </recommendedName>
    <alternativeName>
        <fullName evidence="8">GTP:molybdopterin guanylyltransferase</fullName>
    </alternativeName>
    <alternativeName>
        <fullName evidence="8">Mo-MPT guanylyltransferase</fullName>
    </alternativeName>
    <alternativeName>
        <fullName evidence="8">Molybdopterin guanylyltransferase</fullName>
    </alternativeName>
    <alternativeName>
        <fullName evidence="8">Molybdopterin-guanine dinucleotide synthase</fullName>
        <shortName evidence="8">MGD synthase</shortName>
    </alternativeName>
</protein>
<gene>
    <name evidence="8" type="primary">mobA</name>
    <name evidence="11" type="ORF">SOIL9_46670</name>
</gene>
<keyword evidence="1 8" id="KW-0963">Cytoplasm</keyword>
<feature type="binding site" evidence="8">
    <location>
        <position position="20"/>
    </location>
    <ligand>
        <name>GTP</name>
        <dbReference type="ChEBI" id="CHEBI:37565"/>
    </ligand>
</feature>
<dbReference type="Gene3D" id="3.90.550.10">
    <property type="entry name" value="Spore Coat Polysaccharide Biosynthesis Protein SpsA, Chain A"/>
    <property type="match status" value="1"/>
</dbReference>
<evidence type="ECO:0000313" key="12">
    <source>
        <dbReference type="Proteomes" id="UP000464178"/>
    </source>
</evidence>
<dbReference type="Proteomes" id="UP000464178">
    <property type="component" value="Chromosome"/>
</dbReference>
<dbReference type="CDD" id="cd02503">
    <property type="entry name" value="MobA"/>
    <property type="match status" value="1"/>
</dbReference>
<sequence>MKIGGIVLCGGKSSRMGRPKAWLPFCGEFMLQRAVRVLSEVVEPIVVVAARNQDVPPLPSEVAIVRDEIDEKGPLAGLAAGLAALAGQCDAVYLSACDVPFLKPEFVRRVISFLGEAISEKPPPPSPLPEGKGEQARDPAGFGTRFADNSFSPFPSGRGDGGGGSAPKAPIPSGQAGWWIATAVPRVGGFLHPLAAVYRIEVVPAVRAMLAAGQLRATDLFDRVPTRVIEPEELTDADPELASLRNLNSPEDYEAALRLLPTGAEERP</sequence>
<comment type="subcellular location">
    <subcellularLocation>
        <location evidence="8">Cytoplasm</location>
    </subcellularLocation>
</comment>
<keyword evidence="7 8" id="KW-0501">Molybdenum cofactor biosynthesis</keyword>
<dbReference type="SUPFAM" id="SSF53448">
    <property type="entry name" value="Nucleotide-diphospho-sugar transferases"/>
    <property type="match status" value="1"/>
</dbReference>
<dbReference type="GO" id="GO:0061603">
    <property type="term" value="F:molybdenum cofactor guanylyltransferase activity"/>
    <property type="evidence" value="ECO:0007669"/>
    <property type="project" value="UniProtKB-EC"/>
</dbReference>
<evidence type="ECO:0000256" key="4">
    <source>
        <dbReference type="ARBA" id="ARBA00022741"/>
    </source>
</evidence>
<dbReference type="GO" id="GO:0005737">
    <property type="term" value="C:cytoplasm"/>
    <property type="evidence" value="ECO:0007669"/>
    <property type="project" value="UniProtKB-SubCell"/>
</dbReference>
<feature type="binding site" evidence="8">
    <location>
        <position position="98"/>
    </location>
    <ligand>
        <name>Mg(2+)</name>
        <dbReference type="ChEBI" id="CHEBI:18420"/>
    </ligand>
</feature>
<keyword evidence="2 8" id="KW-0808">Transferase</keyword>
<evidence type="ECO:0000256" key="7">
    <source>
        <dbReference type="ARBA" id="ARBA00023150"/>
    </source>
</evidence>
<dbReference type="InterPro" id="IPR029044">
    <property type="entry name" value="Nucleotide-diphossugar_trans"/>
</dbReference>
<dbReference type="PANTHER" id="PTHR19136">
    <property type="entry name" value="MOLYBDENUM COFACTOR GUANYLYLTRANSFERASE"/>
    <property type="match status" value="1"/>
</dbReference>
<evidence type="ECO:0000256" key="8">
    <source>
        <dbReference type="HAMAP-Rule" id="MF_00316"/>
    </source>
</evidence>
<accession>A0A6P2CWS7</accession>
<dbReference type="InterPro" id="IPR013482">
    <property type="entry name" value="Molybde_CF_guanTrfase"/>
</dbReference>
<evidence type="ECO:0000256" key="3">
    <source>
        <dbReference type="ARBA" id="ARBA00022723"/>
    </source>
</evidence>
<keyword evidence="3 8" id="KW-0479">Metal-binding</keyword>
<dbReference type="EC" id="2.7.7.77" evidence="8"/>
<keyword evidence="4 8" id="KW-0547">Nucleotide-binding</keyword>
<feature type="binding site" evidence="8">
    <location>
        <begin position="8"/>
        <end position="10"/>
    </location>
    <ligand>
        <name>GTP</name>
        <dbReference type="ChEBI" id="CHEBI:37565"/>
    </ligand>
</feature>
<dbReference type="Pfam" id="PF12804">
    <property type="entry name" value="NTP_transf_3"/>
    <property type="match status" value="1"/>
</dbReference>
<keyword evidence="6 8" id="KW-0342">GTP-binding</keyword>
<comment type="caution">
    <text evidence="8">Lacks conserved residue(s) required for the propagation of feature annotation.</text>
</comment>